<gene>
    <name evidence="3" type="ORF">BCR43DRAFT_482166</name>
</gene>
<evidence type="ECO:0000313" key="3">
    <source>
        <dbReference type="EMBL" id="ORZ02786.1"/>
    </source>
</evidence>
<evidence type="ECO:0000256" key="1">
    <source>
        <dbReference type="SAM" id="MobiDB-lite"/>
    </source>
</evidence>
<comment type="caution">
    <text evidence="3">The sequence shown here is derived from an EMBL/GenBank/DDBJ whole genome shotgun (WGS) entry which is preliminary data.</text>
</comment>
<proteinExistence type="predicted"/>
<sequence length="86" mass="9320">MFMKRQGHFTPHRLPFQVPDRMPEQAANASDTEGSLCLYEMVGGTCNDDTCKARHFRDFQGESSSPLAAASASPSSASPSTHVFGK</sequence>
<organism evidence="3 4">
    <name type="scientific">Syncephalastrum racemosum</name>
    <name type="common">Filamentous fungus</name>
    <dbReference type="NCBI Taxonomy" id="13706"/>
    <lineage>
        <taxon>Eukaryota</taxon>
        <taxon>Fungi</taxon>
        <taxon>Fungi incertae sedis</taxon>
        <taxon>Mucoromycota</taxon>
        <taxon>Mucoromycotina</taxon>
        <taxon>Mucoromycetes</taxon>
        <taxon>Mucorales</taxon>
        <taxon>Syncephalastraceae</taxon>
        <taxon>Syncephalastrum</taxon>
    </lineage>
</organism>
<dbReference type="InterPro" id="IPR019607">
    <property type="entry name" value="Putative_zinc-finger_domain"/>
</dbReference>
<evidence type="ECO:0000313" key="4">
    <source>
        <dbReference type="Proteomes" id="UP000242180"/>
    </source>
</evidence>
<dbReference type="AlphaFoldDB" id="A0A1X2HT89"/>
<evidence type="ECO:0000259" key="2">
    <source>
        <dbReference type="Pfam" id="PF10650"/>
    </source>
</evidence>
<dbReference type="EMBL" id="MCGN01000001">
    <property type="protein sequence ID" value="ORZ02786.1"/>
    <property type="molecule type" value="Genomic_DNA"/>
</dbReference>
<dbReference type="Proteomes" id="UP000242180">
    <property type="component" value="Unassembled WGS sequence"/>
</dbReference>
<accession>A0A1X2HT89</accession>
<feature type="compositionally biased region" description="Basic residues" evidence="1">
    <location>
        <begin position="1"/>
        <end position="11"/>
    </location>
</feature>
<feature type="compositionally biased region" description="Low complexity" evidence="1">
    <location>
        <begin position="63"/>
        <end position="80"/>
    </location>
</feature>
<protein>
    <recommendedName>
        <fullName evidence="2">Putative zinc-finger domain-containing protein</fullName>
    </recommendedName>
</protein>
<reference evidence="3 4" key="1">
    <citation type="submission" date="2016-07" db="EMBL/GenBank/DDBJ databases">
        <title>Pervasive Adenine N6-methylation of Active Genes in Fungi.</title>
        <authorList>
            <consortium name="DOE Joint Genome Institute"/>
            <person name="Mondo S.J."/>
            <person name="Dannebaum R.O."/>
            <person name="Kuo R.C."/>
            <person name="Labutti K."/>
            <person name="Haridas S."/>
            <person name="Kuo A."/>
            <person name="Salamov A."/>
            <person name="Ahrendt S.R."/>
            <person name="Lipzen A."/>
            <person name="Sullivan W."/>
            <person name="Andreopoulos W.B."/>
            <person name="Clum A."/>
            <person name="Lindquist E."/>
            <person name="Daum C."/>
            <person name="Ramamoorthy G.K."/>
            <person name="Gryganskyi A."/>
            <person name="Culley D."/>
            <person name="Magnuson J.K."/>
            <person name="James T.Y."/>
            <person name="O'Malley M.A."/>
            <person name="Stajich J.E."/>
            <person name="Spatafora J.W."/>
            <person name="Visel A."/>
            <person name="Grigoriev I.V."/>
        </authorList>
    </citation>
    <scope>NUCLEOTIDE SEQUENCE [LARGE SCALE GENOMIC DNA]</scope>
    <source>
        <strain evidence="3 4">NRRL 2496</strain>
    </source>
</reference>
<dbReference type="InParanoid" id="A0A1X2HT89"/>
<feature type="region of interest" description="Disordered" evidence="1">
    <location>
        <begin position="1"/>
        <end position="30"/>
    </location>
</feature>
<dbReference type="OrthoDB" id="1922977at2759"/>
<name>A0A1X2HT89_SYNRA</name>
<dbReference type="Pfam" id="PF10650">
    <property type="entry name" value="zf-C3H1"/>
    <property type="match status" value="1"/>
</dbReference>
<feature type="region of interest" description="Disordered" evidence="1">
    <location>
        <begin position="62"/>
        <end position="86"/>
    </location>
</feature>
<keyword evidence="4" id="KW-1185">Reference proteome</keyword>
<feature type="domain" description="Putative zinc-finger" evidence="2">
    <location>
        <begin position="36"/>
        <end position="57"/>
    </location>
</feature>